<accession>A0A4Y2QVY4</accession>
<dbReference type="EMBL" id="BGPR01014977">
    <property type="protein sequence ID" value="GBN67498.1"/>
    <property type="molecule type" value="Genomic_DNA"/>
</dbReference>
<evidence type="ECO:0000313" key="5">
    <source>
        <dbReference type="Proteomes" id="UP000499080"/>
    </source>
</evidence>
<evidence type="ECO:0000313" key="1">
    <source>
        <dbReference type="EMBL" id="GBN67485.1"/>
    </source>
</evidence>
<keyword evidence="5" id="KW-1185">Reference proteome</keyword>
<sequence>MVAKLPLSTVVTAPTCLAPFLAVVFNSCHGSNLFGTFPGSCLPWLLNCCNPNLVNAVDSLTLEFESVVNTGKIDENVYNFVPIEICDSTQVSRLRSAE</sequence>
<dbReference type="EMBL" id="BGPR01019265">
    <property type="protein sequence ID" value="GBN81440.1"/>
    <property type="molecule type" value="Genomic_DNA"/>
</dbReference>
<organism evidence="2 5">
    <name type="scientific">Araneus ventricosus</name>
    <name type="common">Orbweaver spider</name>
    <name type="synonym">Epeira ventricosa</name>
    <dbReference type="NCBI Taxonomy" id="182803"/>
    <lineage>
        <taxon>Eukaryota</taxon>
        <taxon>Metazoa</taxon>
        <taxon>Ecdysozoa</taxon>
        <taxon>Arthropoda</taxon>
        <taxon>Chelicerata</taxon>
        <taxon>Arachnida</taxon>
        <taxon>Araneae</taxon>
        <taxon>Araneomorphae</taxon>
        <taxon>Entelegynae</taxon>
        <taxon>Araneoidea</taxon>
        <taxon>Araneidae</taxon>
        <taxon>Araneus</taxon>
    </lineage>
</organism>
<dbReference type="AlphaFoldDB" id="A0A4Y2QVY4"/>
<evidence type="ECO:0000313" key="2">
    <source>
        <dbReference type="EMBL" id="GBN67498.1"/>
    </source>
</evidence>
<dbReference type="Proteomes" id="UP000499080">
    <property type="component" value="Unassembled WGS sequence"/>
</dbReference>
<gene>
    <name evidence="1" type="ORF">AVEN_157244_1</name>
    <name evidence="3" type="ORF">AVEN_218430_1</name>
    <name evidence="4" type="ORF">AVEN_272879_1</name>
    <name evidence="2" type="ORF">AVEN_87783_1</name>
</gene>
<reference evidence="2 5" key="1">
    <citation type="journal article" date="2019" name="Sci. Rep.">
        <title>Orb-weaving spider Araneus ventricosus genome elucidates the spidroin gene catalogue.</title>
        <authorList>
            <person name="Kono N."/>
            <person name="Nakamura H."/>
            <person name="Ohtoshi R."/>
            <person name="Moran D.A.P."/>
            <person name="Shinohara A."/>
            <person name="Yoshida Y."/>
            <person name="Fujiwara M."/>
            <person name="Mori M."/>
            <person name="Tomita M."/>
            <person name="Arakawa K."/>
        </authorList>
    </citation>
    <scope>NUCLEOTIDE SEQUENCE [LARGE SCALE GENOMIC DNA]</scope>
</reference>
<protein>
    <submittedName>
        <fullName evidence="2">Uncharacterized protein</fullName>
    </submittedName>
</protein>
<dbReference type="EMBL" id="BGPR01019259">
    <property type="protein sequence ID" value="GBN81421.1"/>
    <property type="molecule type" value="Genomic_DNA"/>
</dbReference>
<evidence type="ECO:0000313" key="4">
    <source>
        <dbReference type="EMBL" id="GBN81440.1"/>
    </source>
</evidence>
<name>A0A4Y2QVY4_ARAVE</name>
<comment type="caution">
    <text evidence="2">The sequence shown here is derived from an EMBL/GenBank/DDBJ whole genome shotgun (WGS) entry which is preliminary data.</text>
</comment>
<proteinExistence type="predicted"/>
<dbReference type="EMBL" id="BGPR01014975">
    <property type="protein sequence ID" value="GBN67485.1"/>
    <property type="molecule type" value="Genomic_DNA"/>
</dbReference>
<evidence type="ECO:0000313" key="3">
    <source>
        <dbReference type="EMBL" id="GBN81421.1"/>
    </source>
</evidence>